<dbReference type="GO" id="GO:0032259">
    <property type="term" value="P:methylation"/>
    <property type="evidence" value="ECO:0007669"/>
    <property type="project" value="UniProtKB-KW"/>
</dbReference>
<name>A0A3M0A229_9GAMM</name>
<dbReference type="NCBIfam" id="TIGR00080">
    <property type="entry name" value="pimt"/>
    <property type="match status" value="1"/>
</dbReference>
<dbReference type="SUPFAM" id="SSF53335">
    <property type="entry name" value="S-adenosyl-L-methionine-dependent methyltransferases"/>
    <property type="match status" value="1"/>
</dbReference>
<evidence type="ECO:0000256" key="7">
    <source>
        <dbReference type="HAMAP-Rule" id="MF_00090"/>
    </source>
</evidence>
<dbReference type="EC" id="2.1.1.77" evidence="7"/>
<dbReference type="Gene3D" id="3.40.50.150">
    <property type="entry name" value="Vaccinia Virus protein VP39"/>
    <property type="match status" value="1"/>
</dbReference>
<comment type="similarity">
    <text evidence="2 7">Belongs to the methyltransferase superfamily. L-isoaspartyl/D-aspartyl protein methyltransferase family.</text>
</comment>
<evidence type="ECO:0000313" key="9">
    <source>
        <dbReference type="Proteomes" id="UP000267187"/>
    </source>
</evidence>
<evidence type="ECO:0000256" key="1">
    <source>
        <dbReference type="ARBA" id="ARBA00004496"/>
    </source>
</evidence>
<evidence type="ECO:0000256" key="4">
    <source>
        <dbReference type="ARBA" id="ARBA00022603"/>
    </source>
</evidence>
<keyword evidence="9" id="KW-1185">Reference proteome</keyword>
<organism evidence="8 9">
    <name type="scientific">Umboniibacter marinipuniceus</name>
    <dbReference type="NCBI Taxonomy" id="569599"/>
    <lineage>
        <taxon>Bacteria</taxon>
        <taxon>Pseudomonadati</taxon>
        <taxon>Pseudomonadota</taxon>
        <taxon>Gammaproteobacteria</taxon>
        <taxon>Cellvibrionales</taxon>
        <taxon>Cellvibrionaceae</taxon>
        <taxon>Umboniibacter</taxon>
    </lineage>
</organism>
<dbReference type="InterPro" id="IPR029063">
    <property type="entry name" value="SAM-dependent_MTases_sf"/>
</dbReference>
<dbReference type="CDD" id="cd02440">
    <property type="entry name" value="AdoMet_MTases"/>
    <property type="match status" value="1"/>
</dbReference>
<dbReference type="GO" id="GO:0004719">
    <property type="term" value="F:protein-L-isoaspartate (D-aspartate) O-methyltransferase activity"/>
    <property type="evidence" value="ECO:0007669"/>
    <property type="project" value="UniProtKB-UniRule"/>
</dbReference>
<keyword evidence="4 7" id="KW-0489">Methyltransferase</keyword>
<dbReference type="HAMAP" id="MF_00090">
    <property type="entry name" value="PIMT"/>
    <property type="match status" value="1"/>
</dbReference>
<proteinExistence type="inferred from homology"/>
<evidence type="ECO:0000256" key="3">
    <source>
        <dbReference type="ARBA" id="ARBA00022490"/>
    </source>
</evidence>
<dbReference type="PANTHER" id="PTHR11579:SF0">
    <property type="entry name" value="PROTEIN-L-ISOASPARTATE(D-ASPARTATE) O-METHYLTRANSFERASE"/>
    <property type="match status" value="1"/>
</dbReference>
<dbReference type="GO" id="GO:0005737">
    <property type="term" value="C:cytoplasm"/>
    <property type="evidence" value="ECO:0007669"/>
    <property type="project" value="UniProtKB-SubCell"/>
</dbReference>
<keyword evidence="3 7" id="KW-0963">Cytoplasm</keyword>
<evidence type="ECO:0000256" key="5">
    <source>
        <dbReference type="ARBA" id="ARBA00022679"/>
    </source>
</evidence>
<dbReference type="NCBIfam" id="NF001453">
    <property type="entry name" value="PRK00312.1"/>
    <property type="match status" value="1"/>
</dbReference>
<comment type="function">
    <text evidence="7">Catalyzes the methyl esterification of L-isoaspartyl residues in peptides and proteins that result from spontaneous decomposition of normal L-aspartyl and L-asparaginyl residues. It plays a role in the repair and/or degradation of damaged proteins.</text>
</comment>
<comment type="caution">
    <text evidence="8">The sequence shown here is derived from an EMBL/GenBank/DDBJ whole genome shotgun (WGS) entry which is preliminary data.</text>
</comment>
<sequence length="222" mass="24926">MSRIQGLGMMSRRTRQRMVDRLGEKGITNKKILEVMANVPRHIFLDEALAHRAYDDVSLPIGYGQTLSQPWVVARMTELLLSLGRPEKVLEIGTGSGYQTAVLSPLVDRVVTVERIAPLQRRARQRHYDLKCNNIRYHHSDGEFGLSREAPYNAIISTAAPERIPQSLLDQLAPDGVLVIPVGTDQQQLHFVYRDGDSDQFVTNIIEPVHFVPLVAGELVHS</sequence>
<evidence type="ECO:0000256" key="6">
    <source>
        <dbReference type="ARBA" id="ARBA00022691"/>
    </source>
</evidence>
<evidence type="ECO:0000313" key="8">
    <source>
        <dbReference type="EMBL" id="RMA78697.1"/>
    </source>
</evidence>
<dbReference type="FunFam" id="3.40.50.150:FF:000010">
    <property type="entry name" value="Protein-L-isoaspartate O-methyltransferase"/>
    <property type="match status" value="1"/>
</dbReference>
<evidence type="ECO:0000256" key="2">
    <source>
        <dbReference type="ARBA" id="ARBA00005369"/>
    </source>
</evidence>
<dbReference type="PROSITE" id="PS01279">
    <property type="entry name" value="PCMT"/>
    <property type="match status" value="1"/>
</dbReference>
<comment type="subcellular location">
    <subcellularLocation>
        <location evidence="1 7">Cytoplasm</location>
    </subcellularLocation>
</comment>
<dbReference type="Proteomes" id="UP000267187">
    <property type="component" value="Unassembled WGS sequence"/>
</dbReference>
<keyword evidence="5 7" id="KW-0808">Transferase</keyword>
<dbReference type="Pfam" id="PF01135">
    <property type="entry name" value="PCMT"/>
    <property type="match status" value="1"/>
</dbReference>
<comment type="catalytic activity">
    <reaction evidence="7">
        <text>[protein]-L-isoaspartate + S-adenosyl-L-methionine = [protein]-L-isoaspartate alpha-methyl ester + S-adenosyl-L-homocysteine</text>
        <dbReference type="Rhea" id="RHEA:12705"/>
        <dbReference type="Rhea" id="RHEA-COMP:12143"/>
        <dbReference type="Rhea" id="RHEA-COMP:12144"/>
        <dbReference type="ChEBI" id="CHEBI:57856"/>
        <dbReference type="ChEBI" id="CHEBI:59789"/>
        <dbReference type="ChEBI" id="CHEBI:90596"/>
        <dbReference type="ChEBI" id="CHEBI:90598"/>
        <dbReference type="EC" id="2.1.1.77"/>
    </reaction>
</comment>
<reference evidence="8 9" key="1">
    <citation type="submission" date="2018-10" db="EMBL/GenBank/DDBJ databases">
        <title>Genomic Encyclopedia of Type Strains, Phase IV (KMG-IV): sequencing the most valuable type-strain genomes for metagenomic binning, comparative biology and taxonomic classification.</title>
        <authorList>
            <person name="Goeker M."/>
        </authorList>
    </citation>
    <scope>NUCLEOTIDE SEQUENCE [LARGE SCALE GENOMIC DNA]</scope>
    <source>
        <strain evidence="8 9">DSM 25080</strain>
    </source>
</reference>
<accession>A0A3M0A229</accession>
<dbReference type="InterPro" id="IPR000682">
    <property type="entry name" value="PCMT"/>
</dbReference>
<dbReference type="GO" id="GO:0030091">
    <property type="term" value="P:protein repair"/>
    <property type="evidence" value="ECO:0007669"/>
    <property type="project" value="UniProtKB-UniRule"/>
</dbReference>
<feature type="active site" evidence="7">
    <location>
        <position position="68"/>
    </location>
</feature>
<keyword evidence="6 7" id="KW-0949">S-adenosyl-L-methionine</keyword>
<dbReference type="EMBL" id="REFJ01000005">
    <property type="protein sequence ID" value="RMA78697.1"/>
    <property type="molecule type" value="Genomic_DNA"/>
</dbReference>
<dbReference type="PANTHER" id="PTHR11579">
    <property type="entry name" value="PROTEIN-L-ISOASPARTATE O-METHYLTRANSFERASE"/>
    <property type="match status" value="1"/>
</dbReference>
<protein>
    <recommendedName>
        <fullName evidence="7">Protein-L-isoaspartate O-methyltransferase</fullName>
        <ecNumber evidence="7">2.1.1.77</ecNumber>
    </recommendedName>
    <alternativeName>
        <fullName evidence="7">L-isoaspartyl protein carboxyl methyltransferase</fullName>
    </alternativeName>
    <alternativeName>
        <fullName evidence="7">Protein L-isoaspartyl methyltransferase</fullName>
    </alternativeName>
    <alternativeName>
        <fullName evidence="7">Protein-beta-aspartate methyltransferase</fullName>
        <shortName evidence="7">PIMT</shortName>
    </alternativeName>
</protein>
<dbReference type="AlphaFoldDB" id="A0A3M0A229"/>
<gene>
    <name evidence="7" type="primary">pcm</name>
    <name evidence="8" type="ORF">DFR27_2028</name>
</gene>